<dbReference type="AlphaFoldDB" id="A0A9C6TT85"/>
<dbReference type="OrthoDB" id="8189755at2759"/>
<sequence length="653" mass="72025">MPQVIVPDTGRMPRGSAYHRNCLDEYRPPMSTRCSASNTNDMKQSKSDDFAMQNPAVSTSSTSAKSKSDNNSVVVNGEISHSASDSGFSASLALSAPVPVLLPKSECFSECESENDVRFQMLDTSRLRGKDLQRKSSHHVGIYDRVDPEDSIRDMITDNDFYKFVLFKTHYDKYLHLSKKYEEARNIAYYLEEKYHEIKAERDDLAAARKELEKRLEGRDQELHDKEEELFLQLERVVRLEEDCEKLRAEKDKYAQMKDALEKEKHEALRRLKQQSREAEATRRGLERARQEVVRQVSAIAAEKDCLERENESLRQQLEGHHHHHYFPAPAQRAAAAVAAVPADGLEREMSELKLMARQSQSLNSQLKKGMKHLATCKRKKCHVCAYTRESFGEYAGRNDGKLFSCLQAPLHDWRTRRRGGQGASSTPSPYCSDEGELFEDDADAEVDAVRTAAARQSPGPSRASQASPLPSCRSEYSFRRAYSSTAPSSPSPSPSHSLAHPLHCLGAHISYIDEASCSSGDSGQGEDRCPGACHCLVGVGADQSMASSCSASATSTPHGQGQGAASTRAFSSDSGFSSELYESTLQRSSERSSDRSSSSRSAEPEQTTPFQRGGKWTASFRKLLTRVSSRKAGASSSAAAALASSSATATAN</sequence>
<feature type="region of interest" description="Disordered" evidence="2">
    <location>
        <begin position="550"/>
        <end position="618"/>
    </location>
</feature>
<accession>A0A9C6TT85</accession>
<feature type="region of interest" description="Disordered" evidence="2">
    <location>
        <begin position="417"/>
        <end position="436"/>
    </location>
</feature>
<feature type="region of interest" description="Disordered" evidence="2">
    <location>
        <begin position="452"/>
        <end position="472"/>
    </location>
</feature>
<evidence type="ECO:0000313" key="3">
    <source>
        <dbReference type="Proteomes" id="UP000504606"/>
    </source>
</evidence>
<reference evidence="4" key="1">
    <citation type="submission" date="2025-08" db="UniProtKB">
        <authorList>
            <consortium name="RefSeq"/>
        </authorList>
    </citation>
    <scope>IDENTIFICATION</scope>
    <source>
        <tissue evidence="4">Whole organism</tissue>
    </source>
</reference>
<dbReference type="RefSeq" id="XP_052119770.1">
    <property type="nucleotide sequence ID" value="XM_052263810.1"/>
</dbReference>
<feature type="region of interest" description="Disordered" evidence="2">
    <location>
        <begin position="1"/>
        <end position="70"/>
    </location>
</feature>
<dbReference type="Proteomes" id="UP000504606">
    <property type="component" value="Unplaced"/>
</dbReference>
<dbReference type="KEGG" id="foc:113215730"/>
<name>A0A9C6TT85_FRAOC</name>
<feature type="region of interest" description="Disordered" evidence="2">
    <location>
        <begin position="631"/>
        <end position="653"/>
    </location>
</feature>
<feature type="compositionally biased region" description="Polar residues" evidence="2">
    <location>
        <begin position="32"/>
        <end position="42"/>
    </location>
</feature>
<dbReference type="GeneID" id="113215730"/>
<evidence type="ECO:0000256" key="1">
    <source>
        <dbReference type="SAM" id="Coils"/>
    </source>
</evidence>
<evidence type="ECO:0000313" key="4">
    <source>
        <dbReference type="RefSeq" id="XP_052119770.1"/>
    </source>
</evidence>
<protein>
    <submittedName>
        <fullName evidence="4">Uncharacterized protein LOC113215730</fullName>
    </submittedName>
</protein>
<organism evidence="3 4">
    <name type="scientific">Frankliniella occidentalis</name>
    <name type="common">Western flower thrips</name>
    <name type="synonym">Euthrips occidentalis</name>
    <dbReference type="NCBI Taxonomy" id="133901"/>
    <lineage>
        <taxon>Eukaryota</taxon>
        <taxon>Metazoa</taxon>
        <taxon>Ecdysozoa</taxon>
        <taxon>Arthropoda</taxon>
        <taxon>Hexapoda</taxon>
        <taxon>Insecta</taxon>
        <taxon>Pterygota</taxon>
        <taxon>Neoptera</taxon>
        <taxon>Paraneoptera</taxon>
        <taxon>Thysanoptera</taxon>
        <taxon>Terebrantia</taxon>
        <taxon>Thripoidea</taxon>
        <taxon>Thripidae</taxon>
        <taxon>Frankliniella</taxon>
    </lineage>
</organism>
<gene>
    <name evidence="4" type="primary">LOC113215730</name>
</gene>
<feature type="compositionally biased region" description="Polar residues" evidence="2">
    <location>
        <begin position="557"/>
        <end position="587"/>
    </location>
</feature>
<feature type="coiled-coil region" evidence="1">
    <location>
        <begin position="191"/>
        <end position="363"/>
    </location>
</feature>
<keyword evidence="1" id="KW-0175">Coiled coil</keyword>
<feature type="compositionally biased region" description="Polar residues" evidence="2">
    <location>
        <begin position="459"/>
        <end position="469"/>
    </location>
</feature>
<keyword evidence="3" id="KW-1185">Reference proteome</keyword>
<feature type="compositionally biased region" description="Low complexity" evidence="2">
    <location>
        <begin position="58"/>
        <end position="70"/>
    </location>
</feature>
<evidence type="ECO:0000256" key="2">
    <source>
        <dbReference type="SAM" id="MobiDB-lite"/>
    </source>
</evidence>
<proteinExistence type="predicted"/>